<reference evidence="2" key="1">
    <citation type="submission" date="2018-02" db="EMBL/GenBank/DDBJ databases">
        <title>Rhizophora mucronata_Transcriptome.</title>
        <authorList>
            <person name="Meera S.P."/>
            <person name="Sreeshan A."/>
            <person name="Augustine A."/>
        </authorList>
    </citation>
    <scope>NUCLEOTIDE SEQUENCE</scope>
    <source>
        <tissue evidence="2">Leaf</tissue>
    </source>
</reference>
<accession>A0A2P2P3S4</accession>
<dbReference type="AlphaFoldDB" id="A0A2P2P3S4"/>
<organism evidence="2">
    <name type="scientific">Rhizophora mucronata</name>
    <name type="common">Asiatic mangrove</name>
    <dbReference type="NCBI Taxonomy" id="61149"/>
    <lineage>
        <taxon>Eukaryota</taxon>
        <taxon>Viridiplantae</taxon>
        <taxon>Streptophyta</taxon>
        <taxon>Embryophyta</taxon>
        <taxon>Tracheophyta</taxon>
        <taxon>Spermatophyta</taxon>
        <taxon>Magnoliopsida</taxon>
        <taxon>eudicotyledons</taxon>
        <taxon>Gunneridae</taxon>
        <taxon>Pentapetalae</taxon>
        <taxon>rosids</taxon>
        <taxon>fabids</taxon>
        <taxon>Malpighiales</taxon>
        <taxon>Rhizophoraceae</taxon>
        <taxon>Rhizophora</taxon>
    </lineage>
</organism>
<feature type="transmembrane region" description="Helical" evidence="1">
    <location>
        <begin position="49"/>
        <end position="73"/>
    </location>
</feature>
<protein>
    <submittedName>
        <fullName evidence="2">Uncharacterized protein</fullName>
    </submittedName>
</protein>
<keyword evidence="1" id="KW-1133">Transmembrane helix</keyword>
<feature type="transmembrane region" description="Helical" evidence="1">
    <location>
        <begin position="6"/>
        <end position="28"/>
    </location>
</feature>
<name>A0A2P2P3S4_RHIMU</name>
<dbReference type="EMBL" id="GGEC01068797">
    <property type="protein sequence ID" value="MBX49281.1"/>
    <property type="molecule type" value="Transcribed_RNA"/>
</dbReference>
<keyword evidence="1" id="KW-0812">Transmembrane</keyword>
<evidence type="ECO:0000313" key="2">
    <source>
        <dbReference type="EMBL" id="MBX49281.1"/>
    </source>
</evidence>
<evidence type="ECO:0000256" key="1">
    <source>
        <dbReference type="SAM" id="Phobius"/>
    </source>
</evidence>
<sequence length="76" mass="9088">MPLVSFYFPLSFFSLSMILFLPRWNKLLFPQHIQKYQLKKSIYGMKATLSYIISVFADMFLLNISSNLIYIFYVVF</sequence>
<proteinExistence type="predicted"/>
<keyword evidence="1" id="KW-0472">Membrane</keyword>